<feature type="transmembrane region" description="Helical" evidence="7">
    <location>
        <begin position="106"/>
        <end position="126"/>
    </location>
</feature>
<keyword evidence="6 7" id="KW-0472">Membrane</keyword>
<keyword evidence="2 7" id="KW-0813">Transport</keyword>
<accession>A0ABW3HLA4</accession>
<evidence type="ECO:0000259" key="8">
    <source>
        <dbReference type="PROSITE" id="PS50928"/>
    </source>
</evidence>
<comment type="subcellular location">
    <subcellularLocation>
        <location evidence="1 7">Cell membrane</location>
        <topology evidence="1 7">Multi-pass membrane protein</topology>
    </subcellularLocation>
</comment>
<evidence type="ECO:0000313" key="10">
    <source>
        <dbReference type="Proteomes" id="UP001596989"/>
    </source>
</evidence>
<dbReference type="EMBL" id="JBHTJZ010000004">
    <property type="protein sequence ID" value="MFD0958260.1"/>
    <property type="molecule type" value="Genomic_DNA"/>
</dbReference>
<evidence type="ECO:0000256" key="1">
    <source>
        <dbReference type="ARBA" id="ARBA00004651"/>
    </source>
</evidence>
<evidence type="ECO:0000256" key="4">
    <source>
        <dbReference type="ARBA" id="ARBA00022692"/>
    </source>
</evidence>
<name>A0ABW3HLA4_9BACL</name>
<gene>
    <name evidence="9" type="ORF">ACFQ2I_02525</name>
</gene>
<comment type="similarity">
    <text evidence="7">Belongs to the binding-protein-dependent transport system permease family.</text>
</comment>
<evidence type="ECO:0000313" key="9">
    <source>
        <dbReference type="EMBL" id="MFD0958260.1"/>
    </source>
</evidence>
<keyword evidence="3" id="KW-1003">Cell membrane</keyword>
<sequence>MDRYRKNPIAILIFTLPVLLLYSVVVVYPVLQTAYKSLFAWDGLNTPKFIFLNNYIRLFQDSDFYISLINGLIFALVLVFYQIGLGAILALILINKRIKGVRFFRNSFFIPVVLSVTVVCQLWLTIYNGHYGLLNQLFSIIGLDYEQDWLGNPDTAIWAVAAVNAWQNMGYHLILIYAAIKSIPDYYFEAASIDGASTVKAHWKVTIPLLAETFKFCFILAVTGGLKAFEHMFIMTGGGPGTSTFTLTIFMYRAAFRLNEYGYASASAAILVIECLIFTVLINRFMARERITY</sequence>
<feature type="transmembrane region" description="Helical" evidence="7">
    <location>
        <begin position="64"/>
        <end position="94"/>
    </location>
</feature>
<dbReference type="Proteomes" id="UP001596989">
    <property type="component" value="Unassembled WGS sequence"/>
</dbReference>
<dbReference type="Pfam" id="PF00528">
    <property type="entry name" value="BPD_transp_1"/>
    <property type="match status" value="1"/>
</dbReference>
<dbReference type="InterPro" id="IPR035906">
    <property type="entry name" value="MetI-like_sf"/>
</dbReference>
<dbReference type="PANTHER" id="PTHR30193">
    <property type="entry name" value="ABC TRANSPORTER PERMEASE PROTEIN"/>
    <property type="match status" value="1"/>
</dbReference>
<feature type="domain" description="ABC transmembrane type-1" evidence="8">
    <location>
        <begin position="68"/>
        <end position="282"/>
    </location>
</feature>
<dbReference type="InterPro" id="IPR000515">
    <property type="entry name" value="MetI-like"/>
</dbReference>
<feature type="transmembrane region" description="Helical" evidence="7">
    <location>
        <begin position="261"/>
        <end position="282"/>
    </location>
</feature>
<dbReference type="CDD" id="cd06261">
    <property type="entry name" value="TM_PBP2"/>
    <property type="match status" value="1"/>
</dbReference>
<feature type="transmembrane region" description="Helical" evidence="7">
    <location>
        <begin position="9"/>
        <end position="31"/>
    </location>
</feature>
<comment type="caution">
    <text evidence="9">The sequence shown here is derived from an EMBL/GenBank/DDBJ whole genome shotgun (WGS) entry which is preliminary data.</text>
</comment>
<protein>
    <submittedName>
        <fullName evidence="9">Carbohydrate ABC transporter permease</fullName>
    </submittedName>
</protein>
<keyword evidence="4 7" id="KW-0812">Transmembrane</keyword>
<proteinExistence type="inferred from homology"/>
<dbReference type="RefSeq" id="WP_377561921.1">
    <property type="nucleotide sequence ID" value="NZ_JBHTJZ010000004.1"/>
</dbReference>
<evidence type="ECO:0000256" key="6">
    <source>
        <dbReference type="ARBA" id="ARBA00023136"/>
    </source>
</evidence>
<dbReference type="SUPFAM" id="SSF161098">
    <property type="entry name" value="MetI-like"/>
    <property type="match status" value="1"/>
</dbReference>
<evidence type="ECO:0000256" key="3">
    <source>
        <dbReference type="ARBA" id="ARBA00022475"/>
    </source>
</evidence>
<evidence type="ECO:0000256" key="2">
    <source>
        <dbReference type="ARBA" id="ARBA00022448"/>
    </source>
</evidence>
<evidence type="ECO:0000256" key="5">
    <source>
        <dbReference type="ARBA" id="ARBA00022989"/>
    </source>
</evidence>
<organism evidence="9 10">
    <name type="scientific">Paenibacillus chungangensis</name>
    <dbReference type="NCBI Taxonomy" id="696535"/>
    <lineage>
        <taxon>Bacteria</taxon>
        <taxon>Bacillati</taxon>
        <taxon>Bacillota</taxon>
        <taxon>Bacilli</taxon>
        <taxon>Bacillales</taxon>
        <taxon>Paenibacillaceae</taxon>
        <taxon>Paenibacillus</taxon>
    </lineage>
</organism>
<evidence type="ECO:0000256" key="7">
    <source>
        <dbReference type="RuleBase" id="RU363032"/>
    </source>
</evidence>
<dbReference type="InterPro" id="IPR051393">
    <property type="entry name" value="ABC_transporter_permease"/>
</dbReference>
<keyword evidence="10" id="KW-1185">Reference proteome</keyword>
<feature type="transmembrane region" description="Helical" evidence="7">
    <location>
        <begin position="233"/>
        <end position="255"/>
    </location>
</feature>
<dbReference type="PANTHER" id="PTHR30193:SF37">
    <property type="entry name" value="INNER MEMBRANE ABC TRANSPORTER PERMEASE PROTEIN YCJO"/>
    <property type="match status" value="1"/>
</dbReference>
<dbReference type="PROSITE" id="PS50928">
    <property type="entry name" value="ABC_TM1"/>
    <property type="match status" value="1"/>
</dbReference>
<dbReference type="Gene3D" id="1.10.3720.10">
    <property type="entry name" value="MetI-like"/>
    <property type="match status" value="1"/>
</dbReference>
<reference evidence="10" key="1">
    <citation type="journal article" date="2019" name="Int. J. Syst. Evol. Microbiol.">
        <title>The Global Catalogue of Microorganisms (GCM) 10K type strain sequencing project: providing services to taxonomists for standard genome sequencing and annotation.</title>
        <authorList>
            <consortium name="The Broad Institute Genomics Platform"/>
            <consortium name="The Broad Institute Genome Sequencing Center for Infectious Disease"/>
            <person name="Wu L."/>
            <person name="Ma J."/>
        </authorList>
    </citation>
    <scope>NUCLEOTIDE SEQUENCE [LARGE SCALE GENOMIC DNA]</scope>
    <source>
        <strain evidence="10">CCUG 59129</strain>
    </source>
</reference>
<keyword evidence="5 7" id="KW-1133">Transmembrane helix</keyword>